<keyword evidence="2" id="KW-0614">Plasmid</keyword>
<dbReference type="Proteomes" id="UP000215367">
    <property type="component" value="Unassembled WGS sequence"/>
</dbReference>
<protein>
    <recommendedName>
        <fullName evidence="4">Terminase small subunit (DNA packaging protein Nu1)</fullName>
    </recommendedName>
</protein>
<feature type="region of interest" description="Disordered" evidence="1">
    <location>
        <begin position="159"/>
        <end position="186"/>
    </location>
</feature>
<dbReference type="EMBL" id="NOWT01000041">
    <property type="protein sequence ID" value="OYD80950.1"/>
    <property type="molecule type" value="Genomic_DNA"/>
</dbReference>
<dbReference type="AlphaFoldDB" id="A0A235H584"/>
<sequence>MAGRTYSLSEAASILGRDRNTVSKWLGQGCPAVTKADRSRGVEWALSIPDIVGWLIDRAVGDAVQTADGEADRITKEEADRRKAVAQAIAEEVSTAELLDDVVNRHEAAADVAAFAVALRTGMANVCGKVAGRAATMTSAAEIQEFLEAETNKAFSAAQEELAERWADAEPAGSGGDGEDRPPPGG</sequence>
<name>A0A235H584_AZOBR</name>
<evidence type="ECO:0008006" key="4">
    <source>
        <dbReference type="Google" id="ProtNLM"/>
    </source>
</evidence>
<accession>A0A235H584</accession>
<evidence type="ECO:0000313" key="2">
    <source>
        <dbReference type="EMBL" id="OYD80950.1"/>
    </source>
</evidence>
<evidence type="ECO:0000256" key="1">
    <source>
        <dbReference type="SAM" id="MobiDB-lite"/>
    </source>
</evidence>
<proteinExistence type="predicted"/>
<comment type="caution">
    <text evidence="2">The sequence shown here is derived from an EMBL/GenBank/DDBJ whole genome shotgun (WGS) entry which is preliminary data.</text>
</comment>
<dbReference type="InterPro" id="IPR036388">
    <property type="entry name" value="WH-like_DNA-bd_sf"/>
</dbReference>
<gene>
    <name evidence="2" type="ORF">CHT98_28550</name>
</gene>
<reference evidence="2 3" key="1">
    <citation type="submission" date="2017-07" db="EMBL/GenBank/DDBJ databases">
        <title>Whole genome sequence of Azospirillum brasilense 2A1, a potential biofertilizer strain.</title>
        <authorList>
            <person name="Fontana C.A."/>
            <person name="Toffoli L.M."/>
            <person name="Salazar S.M."/>
            <person name="Puglisi E."/>
            <person name="Pedraza R."/>
            <person name="Bassi D."/>
            <person name="Cocconcelli P.S."/>
        </authorList>
    </citation>
    <scope>NUCLEOTIDE SEQUENCE [LARGE SCALE GENOMIC DNA]</scope>
    <source>
        <strain evidence="2 3">2A1</strain>
        <plasmid evidence="2">unnamed</plasmid>
    </source>
</reference>
<evidence type="ECO:0000313" key="3">
    <source>
        <dbReference type="Proteomes" id="UP000215367"/>
    </source>
</evidence>
<dbReference type="RefSeq" id="WP_094306766.1">
    <property type="nucleotide sequence ID" value="NZ_NOWT01000041.1"/>
</dbReference>
<dbReference type="Gene3D" id="1.10.10.10">
    <property type="entry name" value="Winged helix-like DNA-binding domain superfamily/Winged helix DNA-binding domain"/>
    <property type="match status" value="1"/>
</dbReference>
<geneLocation type="plasmid" evidence="2">
    <name>unnamed</name>
</geneLocation>
<organism evidence="2 3">
    <name type="scientific">Azospirillum brasilense</name>
    <dbReference type="NCBI Taxonomy" id="192"/>
    <lineage>
        <taxon>Bacteria</taxon>
        <taxon>Pseudomonadati</taxon>
        <taxon>Pseudomonadota</taxon>
        <taxon>Alphaproteobacteria</taxon>
        <taxon>Rhodospirillales</taxon>
        <taxon>Azospirillaceae</taxon>
        <taxon>Azospirillum</taxon>
    </lineage>
</organism>